<reference evidence="4" key="2">
    <citation type="submission" date="2023-07" db="EMBL/GenBank/DDBJ databases">
        <authorList>
            <person name="Jung D.-H."/>
        </authorList>
    </citation>
    <scope>NUCLEOTIDE SEQUENCE [LARGE SCALE GENOMIC DNA]</scope>
    <source>
        <strain evidence="4">JA-25</strain>
    </source>
</reference>
<sequence>MNAPAASIWLVDDDEDDLVLMQAAFGQVVPDVLIERLQDGEDLLIRLEATATMPNLVLLDLNMARTGGFDALSSLRASQRFDQLPIVVLTTSTNPLDRKKSSSLGASDYHTKPDSYAELTILALKLVQQWLPQSTP</sequence>
<dbReference type="PANTHER" id="PTHR44520:SF2">
    <property type="entry name" value="RESPONSE REGULATOR RCP1"/>
    <property type="match status" value="1"/>
</dbReference>
<keyword evidence="1" id="KW-0597">Phosphoprotein</keyword>
<gene>
    <name evidence="3" type="ORF">F7231_05370</name>
</gene>
<dbReference type="PANTHER" id="PTHR44520">
    <property type="entry name" value="RESPONSE REGULATOR RCP1-RELATED"/>
    <property type="match status" value="1"/>
</dbReference>
<dbReference type="EMBL" id="WAEL01000002">
    <property type="protein sequence ID" value="NID09591.1"/>
    <property type="molecule type" value="Genomic_DNA"/>
</dbReference>
<evidence type="ECO:0000313" key="4">
    <source>
        <dbReference type="Proteomes" id="UP000606008"/>
    </source>
</evidence>
<feature type="modified residue" description="4-aspartylphosphate" evidence="1">
    <location>
        <position position="60"/>
    </location>
</feature>
<dbReference type="SUPFAM" id="SSF52172">
    <property type="entry name" value="CheY-like"/>
    <property type="match status" value="1"/>
</dbReference>
<evidence type="ECO:0000313" key="3">
    <source>
        <dbReference type="EMBL" id="NID09591.1"/>
    </source>
</evidence>
<accession>A0ABX0QEA7</accession>
<dbReference type="Pfam" id="PF00072">
    <property type="entry name" value="Response_reg"/>
    <property type="match status" value="1"/>
</dbReference>
<evidence type="ECO:0000259" key="2">
    <source>
        <dbReference type="PROSITE" id="PS50110"/>
    </source>
</evidence>
<dbReference type="InterPro" id="IPR001789">
    <property type="entry name" value="Sig_transdc_resp-reg_receiver"/>
</dbReference>
<name>A0ABX0QEA7_9BACT</name>
<dbReference type="Proteomes" id="UP000606008">
    <property type="component" value="Unassembled WGS sequence"/>
</dbReference>
<dbReference type="Gene3D" id="3.40.50.2300">
    <property type="match status" value="1"/>
</dbReference>
<evidence type="ECO:0000256" key="1">
    <source>
        <dbReference type="PROSITE-ProRule" id="PRU00169"/>
    </source>
</evidence>
<organism evidence="3 4">
    <name type="scientific">Fibrivirga algicola</name>
    <dbReference type="NCBI Taxonomy" id="2950420"/>
    <lineage>
        <taxon>Bacteria</taxon>
        <taxon>Pseudomonadati</taxon>
        <taxon>Bacteroidota</taxon>
        <taxon>Cytophagia</taxon>
        <taxon>Cytophagales</taxon>
        <taxon>Spirosomataceae</taxon>
        <taxon>Fibrivirga</taxon>
    </lineage>
</organism>
<keyword evidence="4" id="KW-1185">Reference proteome</keyword>
<dbReference type="PROSITE" id="PS50110">
    <property type="entry name" value="RESPONSE_REGULATORY"/>
    <property type="match status" value="1"/>
</dbReference>
<comment type="caution">
    <text evidence="3">The sequence shown here is derived from an EMBL/GenBank/DDBJ whole genome shotgun (WGS) entry which is preliminary data.</text>
</comment>
<dbReference type="SMART" id="SM00448">
    <property type="entry name" value="REC"/>
    <property type="match status" value="1"/>
</dbReference>
<dbReference type="InterPro" id="IPR052893">
    <property type="entry name" value="TCS_response_regulator"/>
</dbReference>
<reference evidence="4" key="1">
    <citation type="submission" date="2019-09" db="EMBL/GenBank/DDBJ databases">
        <authorList>
            <person name="Jung D.-H."/>
        </authorList>
    </citation>
    <scope>NUCLEOTIDE SEQUENCE [LARGE SCALE GENOMIC DNA]</scope>
    <source>
        <strain evidence="4">JA-25</strain>
    </source>
</reference>
<dbReference type="RefSeq" id="WP_085412508.1">
    <property type="nucleotide sequence ID" value="NZ_WAEL01000002.1"/>
</dbReference>
<dbReference type="InterPro" id="IPR011006">
    <property type="entry name" value="CheY-like_superfamily"/>
</dbReference>
<protein>
    <submittedName>
        <fullName evidence="3">Response regulator</fullName>
    </submittedName>
</protein>
<feature type="domain" description="Response regulatory" evidence="2">
    <location>
        <begin position="7"/>
        <end position="127"/>
    </location>
</feature>
<proteinExistence type="predicted"/>